<evidence type="ECO:0000313" key="2">
    <source>
        <dbReference type="Proteomes" id="UP000198290"/>
    </source>
</evidence>
<dbReference type="KEGG" id="amah:DLM_2519"/>
<dbReference type="Proteomes" id="UP000198290">
    <property type="component" value="Chromosome"/>
</dbReference>
<reference evidence="2" key="3">
    <citation type="journal article" date="2017" name="Plant Physiol. Biochem.">
        <title>Differential oxidative and antioxidative response of duckweed Lemna minor toward plant growth promoting/inhibiting bacteria.</title>
        <authorList>
            <person name="Ishizawa H."/>
            <person name="Kuroda M."/>
            <person name="Morikawa M."/>
            <person name="Ike M."/>
        </authorList>
    </citation>
    <scope>NUCLEOTIDE SEQUENCE [LARGE SCALE GENOMIC DNA]</scope>
    <source>
        <strain evidence="2">H3</strain>
    </source>
</reference>
<protein>
    <submittedName>
        <fullName evidence="1">Uncharacterized protein</fullName>
    </submittedName>
</protein>
<organism evidence="1 2">
    <name type="scientific">Aquitalea magnusonii</name>
    <dbReference type="NCBI Taxonomy" id="332411"/>
    <lineage>
        <taxon>Bacteria</taxon>
        <taxon>Pseudomonadati</taxon>
        <taxon>Pseudomonadota</taxon>
        <taxon>Betaproteobacteria</taxon>
        <taxon>Neisseriales</taxon>
        <taxon>Chromobacteriaceae</taxon>
        <taxon>Aquitalea</taxon>
    </lineage>
</organism>
<keyword evidence="2" id="KW-1185">Reference proteome</keyword>
<evidence type="ECO:0000313" key="1">
    <source>
        <dbReference type="EMBL" id="BBF86126.1"/>
    </source>
</evidence>
<proteinExistence type="predicted"/>
<reference evidence="2" key="1">
    <citation type="journal article" date="2017" name="Biotechnol. Biofuels">
        <title>Evaluation of environmental bacterial communities as a factor affecting the growth of duckweed Lemna minor.</title>
        <authorList>
            <person name="Ishizawa H."/>
            <person name="Kuroda M."/>
            <person name="Morikawa M."/>
            <person name="Ike M."/>
        </authorList>
    </citation>
    <scope>NUCLEOTIDE SEQUENCE [LARGE SCALE GENOMIC DNA]</scope>
    <source>
        <strain evidence="2">H3</strain>
    </source>
</reference>
<accession>A0A3G9GLF9</accession>
<reference evidence="1 2" key="2">
    <citation type="journal article" date="2017" name="Genome Announc.">
        <title>Draft genome sequence of Aquitalea magnusonii strain H3, a plant growth-promoting bacterium of duckweed Lemna minor.</title>
        <authorList>
            <person name="Ishizawa H."/>
            <person name="Kuroda M."/>
            <person name="Ike M."/>
        </authorList>
    </citation>
    <scope>NUCLEOTIDE SEQUENCE [LARGE SCALE GENOMIC DNA]</scope>
    <source>
        <strain evidence="1 2">H3</strain>
    </source>
</reference>
<sequence length="183" mass="20250">MGGELLLRPDASFEWKLSYGAVDQYATGKWRLKDGKLELLASRPKGSPLFRLFAEDELRIRKPAEPGSWIAIVGVPQVGPAAGMEVLFESAGGKRWRAVTDRNGDAIVQVDAAERWTRAGLRRDGDQGDWQWFAIPAVRAEARLAAFAIDDISQIAPLPFEQMILLPQQGKLKTEDGGMVYAR</sequence>
<gene>
    <name evidence="1" type="ORF">DLM_2519</name>
</gene>
<dbReference type="AlphaFoldDB" id="A0A3G9GLF9"/>
<dbReference type="EMBL" id="AP018823">
    <property type="protein sequence ID" value="BBF86126.1"/>
    <property type="molecule type" value="Genomic_DNA"/>
</dbReference>
<name>A0A3G9GLF9_9NEIS</name>